<protein>
    <recommendedName>
        <fullName evidence="3">39S ribosomal protein L38, mitochondrial</fullName>
    </recommendedName>
</protein>
<sequence length="411" mass="48052">MSASQYARLVPKKYRTRWLPKINRPIRPRVIAWAGPSAFYPNRFYEIDKWYKARIDKPEKLPKMHIIDPANYVQPLEELLRKTVINAINIGYQQKETPVKKTKSEVDKAELERLSRHLKLEVNLDNVDFPNLHVCRHYLIFDHLFGEGTYFHNVQNFEAAFNDNQVYNGNILNASTTSSPPMVSIEKVGNDGFNTLLMVNLDGNAFEKSGEVIQWLVSNIPDGSDIAEGDQVIDYLQPLPFYGTGYHRVALVLFRHSEKIDFSNLKGTSLFDRVQPISEIYKKHENVLTPSSIRFFQTSYDNSVKNVLHSLGMKSPLYEYKYNEPLKPEQREFPEKSQPFDLYLDMYRDPKDVETEILEKRLSEAQLDNYKEPQWRDIDYNENKKRLPSWLHSRILSRKGPAKAQYVNKID</sequence>
<reference evidence="1 2" key="1">
    <citation type="submission" date="2020-04" db="EMBL/GenBank/DDBJ databases">
        <authorList>
            <person name="Laetsch R D."/>
            <person name="Stevens L."/>
            <person name="Kumar S."/>
            <person name="Blaxter L. M."/>
        </authorList>
    </citation>
    <scope>NUCLEOTIDE SEQUENCE [LARGE SCALE GENOMIC DNA]</scope>
</reference>
<proteinExistence type="predicted"/>
<dbReference type="Gene3D" id="3.90.280.10">
    <property type="entry name" value="PEBP-like"/>
    <property type="match status" value="1"/>
</dbReference>
<evidence type="ECO:0000313" key="1">
    <source>
        <dbReference type="EMBL" id="CAB3410796.1"/>
    </source>
</evidence>
<dbReference type="InterPro" id="IPR036610">
    <property type="entry name" value="PEBP-like_sf"/>
</dbReference>
<dbReference type="FunFam" id="3.90.280.10:FF:000018">
    <property type="entry name" value="Mitochondrial Ribosomal Protein, Large"/>
    <property type="match status" value="1"/>
</dbReference>
<gene>
    <name evidence="1" type="ORF">CBOVIS_LOCUS12266</name>
</gene>
<name>A0A8S1FC49_9PELO</name>
<dbReference type="PANTHER" id="PTHR11362">
    <property type="entry name" value="PHOSPHATIDYLETHANOLAMINE-BINDING PROTEIN"/>
    <property type="match status" value="1"/>
</dbReference>
<dbReference type="SUPFAM" id="SSF49777">
    <property type="entry name" value="PEBP-like"/>
    <property type="match status" value="1"/>
</dbReference>
<accession>A0A8S1FC49</accession>
<keyword evidence="2" id="KW-1185">Reference proteome</keyword>
<dbReference type="InterPro" id="IPR035810">
    <property type="entry name" value="PEBP_euk"/>
</dbReference>
<dbReference type="PANTHER" id="PTHR11362:SF133">
    <property type="entry name" value="LARGE RIBOSOMAL SUBUNIT PROTEIN ML38"/>
    <property type="match status" value="1"/>
</dbReference>
<dbReference type="Proteomes" id="UP000494206">
    <property type="component" value="Unassembled WGS sequence"/>
</dbReference>
<evidence type="ECO:0008006" key="3">
    <source>
        <dbReference type="Google" id="ProtNLM"/>
    </source>
</evidence>
<dbReference type="GO" id="GO:0005762">
    <property type="term" value="C:mitochondrial large ribosomal subunit"/>
    <property type="evidence" value="ECO:0007669"/>
    <property type="project" value="TreeGrafter"/>
</dbReference>
<dbReference type="CDD" id="cd00866">
    <property type="entry name" value="PEBP_euk"/>
    <property type="match status" value="1"/>
</dbReference>
<dbReference type="AlphaFoldDB" id="A0A8S1FC49"/>
<dbReference type="EMBL" id="CADEPM010000011">
    <property type="protein sequence ID" value="CAB3410796.1"/>
    <property type="molecule type" value="Genomic_DNA"/>
</dbReference>
<dbReference type="OrthoDB" id="2153661at2759"/>
<evidence type="ECO:0000313" key="2">
    <source>
        <dbReference type="Proteomes" id="UP000494206"/>
    </source>
</evidence>
<comment type="caution">
    <text evidence="1">The sequence shown here is derived from an EMBL/GenBank/DDBJ whole genome shotgun (WGS) entry which is preliminary data.</text>
</comment>
<organism evidence="1 2">
    <name type="scientific">Caenorhabditis bovis</name>
    <dbReference type="NCBI Taxonomy" id="2654633"/>
    <lineage>
        <taxon>Eukaryota</taxon>
        <taxon>Metazoa</taxon>
        <taxon>Ecdysozoa</taxon>
        <taxon>Nematoda</taxon>
        <taxon>Chromadorea</taxon>
        <taxon>Rhabditida</taxon>
        <taxon>Rhabditina</taxon>
        <taxon>Rhabditomorpha</taxon>
        <taxon>Rhabditoidea</taxon>
        <taxon>Rhabditidae</taxon>
        <taxon>Peloderinae</taxon>
        <taxon>Caenorhabditis</taxon>
    </lineage>
</organism>